<name>A0A4R8C1Z9_9ACTN</name>
<evidence type="ECO:0000259" key="1">
    <source>
        <dbReference type="PROSITE" id="PS51725"/>
    </source>
</evidence>
<dbReference type="Gene3D" id="3.30.70.100">
    <property type="match status" value="1"/>
</dbReference>
<dbReference type="OrthoDB" id="3695636at2"/>
<evidence type="ECO:0000313" key="3">
    <source>
        <dbReference type="Proteomes" id="UP000295146"/>
    </source>
</evidence>
<dbReference type="InterPro" id="IPR011008">
    <property type="entry name" value="Dimeric_a/b-barrel"/>
</dbReference>
<evidence type="ECO:0000313" key="2">
    <source>
        <dbReference type="EMBL" id="TDW69769.1"/>
    </source>
</evidence>
<dbReference type="InterPro" id="IPR050744">
    <property type="entry name" value="AI-2_Isomerase_LsrG"/>
</dbReference>
<gene>
    <name evidence="2" type="ORF">EV653_3799</name>
</gene>
<proteinExistence type="predicted"/>
<organism evidence="2 3">
    <name type="scientific">Kribbella pratensis</name>
    <dbReference type="NCBI Taxonomy" id="2512112"/>
    <lineage>
        <taxon>Bacteria</taxon>
        <taxon>Bacillati</taxon>
        <taxon>Actinomycetota</taxon>
        <taxon>Actinomycetes</taxon>
        <taxon>Propionibacteriales</taxon>
        <taxon>Kribbellaceae</taxon>
        <taxon>Kribbella</taxon>
    </lineage>
</organism>
<sequence length="99" mass="10947">MSEIQLIARYVISPGKEDEVNRLLGELATASRGEAGNVSFEAFAGLDDPRRIVLLERYRDAAALAAHRETPHFADLVLGRIVPLLESRVLETYDVPDEA</sequence>
<dbReference type="Proteomes" id="UP000295146">
    <property type="component" value="Unassembled WGS sequence"/>
</dbReference>
<dbReference type="GO" id="GO:0005829">
    <property type="term" value="C:cytosol"/>
    <property type="evidence" value="ECO:0007669"/>
    <property type="project" value="TreeGrafter"/>
</dbReference>
<dbReference type="GO" id="GO:0004497">
    <property type="term" value="F:monooxygenase activity"/>
    <property type="evidence" value="ECO:0007669"/>
    <property type="project" value="UniProtKB-KW"/>
</dbReference>
<dbReference type="SUPFAM" id="SSF54909">
    <property type="entry name" value="Dimeric alpha+beta barrel"/>
    <property type="match status" value="1"/>
</dbReference>
<dbReference type="AlphaFoldDB" id="A0A4R8C1Z9"/>
<keyword evidence="2" id="KW-0503">Monooxygenase</keyword>
<dbReference type="PANTHER" id="PTHR33336">
    <property type="entry name" value="QUINOL MONOOXYGENASE YGIN-RELATED"/>
    <property type="match status" value="1"/>
</dbReference>
<dbReference type="EMBL" id="SODP01000002">
    <property type="protein sequence ID" value="TDW69769.1"/>
    <property type="molecule type" value="Genomic_DNA"/>
</dbReference>
<dbReference type="PROSITE" id="PS51725">
    <property type="entry name" value="ABM"/>
    <property type="match status" value="1"/>
</dbReference>
<keyword evidence="3" id="KW-1185">Reference proteome</keyword>
<keyword evidence="2" id="KW-0560">Oxidoreductase</keyword>
<comment type="caution">
    <text evidence="2">The sequence shown here is derived from an EMBL/GenBank/DDBJ whole genome shotgun (WGS) entry which is preliminary data.</text>
</comment>
<feature type="domain" description="ABM" evidence="1">
    <location>
        <begin position="4"/>
        <end position="93"/>
    </location>
</feature>
<protein>
    <submittedName>
        <fullName evidence="2">Quinol monooxygenase YgiN</fullName>
    </submittedName>
</protein>
<dbReference type="InterPro" id="IPR007138">
    <property type="entry name" value="ABM_dom"/>
</dbReference>
<dbReference type="Pfam" id="PF03992">
    <property type="entry name" value="ABM"/>
    <property type="match status" value="1"/>
</dbReference>
<dbReference type="PANTHER" id="PTHR33336:SF3">
    <property type="entry name" value="ABM DOMAIN-CONTAINING PROTEIN"/>
    <property type="match status" value="1"/>
</dbReference>
<dbReference type="RefSeq" id="WP_134105043.1">
    <property type="nucleotide sequence ID" value="NZ_SODP01000002.1"/>
</dbReference>
<reference evidence="2 3" key="1">
    <citation type="submission" date="2019-03" db="EMBL/GenBank/DDBJ databases">
        <title>Genomic Encyclopedia of Type Strains, Phase III (KMG-III): the genomes of soil and plant-associated and newly described type strains.</title>
        <authorList>
            <person name="Whitman W."/>
        </authorList>
    </citation>
    <scope>NUCLEOTIDE SEQUENCE [LARGE SCALE GENOMIC DNA]</scope>
    <source>
        <strain evidence="2 3">VKM Ac-2573</strain>
    </source>
</reference>
<accession>A0A4R8C1Z9</accession>